<proteinExistence type="predicted"/>
<feature type="coiled-coil region" evidence="1">
    <location>
        <begin position="12"/>
        <end position="39"/>
    </location>
</feature>
<reference evidence="3" key="1">
    <citation type="submission" date="2016-04" db="EMBL/GenBank/DDBJ databases">
        <authorList>
            <person name="Evans L.H."/>
            <person name="Alamgir A."/>
            <person name="Owens N."/>
            <person name="Weber N.D."/>
            <person name="Virtaneva K."/>
            <person name="Barbian K."/>
            <person name="Babar A."/>
            <person name="Rosenke K."/>
        </authorList>
    </citation>
    <scope>NUCLEOTIDE SEQUENCE</scope>
    <source>
        <strain evidence="3">86</strain>
    </source>
</reference>
<keyword evidence="2" id="KW-0812">Transmembrane</keyword>
<accession>A0A212KGN7</accession>
<keyword evidence="2" id="KW-1133">Transmembrane helix</keyword>
<keyword evidence="1" id="KW-0175">Coiled coil</keyword>
<sequence length="75" mass="8338">MTSSTMELRELARSANCRLSEIEGELRVLRNEMRDSVKALRAEARKDARTLWLALFALAAGVVLVAGATTVLFMR</sequence>
<feature type="transmembrane region" description="Helical" evidence="2">
    <location>
        <begin position="51"/>
        <end position="74"/>
    </location>
</feature>
<dbReference type="EMBL" id="FLUO01000002">
    <property type="protein sequence ID" value="SBW10906.1"/>
    <property type="molecule type" value="Genomic_DNA"/>
</dbReference>
<gene>
    <name evidence="3" type="ORF">KL86APRO_20017</name>
</gene>
<keyword evidence="2" id="KW-0472">Membrane</keyword>
<protein>
    <submittedName>
        <fullName evidence="3">Uncharacterized protein</fullName>
    </submittedName>
</protein>
<evidence type="ECO:0000256" key="1">
    <source>
        <dbReference type="SAM" id="Coils"/>
    </source>
</evidence>
<evidence type="ECO:0000256" key="2">
    <source>
        <dbReference type="SAM" id="Phobius"/>
    </source>
</evidence>
<name>A0A212KGN7_9PROT</name>
<organism evidence="3">
    <name type="scientific">uncultured Alphaproteobacteria bacterium</name>
    <dbReference type="NCBI Taxonomy" id="91750"/>
    <lineage>
        <taxon>Bacteria</taxon>
        <taxon>Pseudomonadati</taxon>
        <taxon>Pseudomonadota</taxon>
        <taxon>Alphaproteobacteria</taxon>
        <taxon>environmental samples</taxon>
    </lineage>
</organism>
<dbReference type="AlphaFoldDB" id="A0A212KGN7"/>
<evidence type="ECO:0000313" key="3">
    <source>
        <dbReference type="EMBL" id="SBW10906.1"/>
    </source>
</evidence>